<keyword evidence="13 14" id="KW-0472">Membrane</keyword>
<evidence type="ECO:0000256" key="11">
    <source>
        <dbReference type="ARBA" id="ARBA00022989"/>
    </source>
</evidence>
<dbReference type="SUPFAM" id="SSF56784">
    <property type="entry name" value="HAD-like"/>
    <property type="match status" value="1"/>
</dbReference>
<evidence type="ECO:0000256" key="16">
    <source>
        <dbReference type="SAM" id="MobiDB-lite"/>
    </source>
</evidence>
<feature type="transmembrane region" description="Helical" evidence="14">
    <location>
        <begin position="121"/>
        <end position="143"/>
    </location>
</feature>
<dbReference type="SMART" id="SM00382">
    <property type="entry name" value="AAA"/>
    <property type="match status" value="1"/>
</dbReference>
<evidence type="ECO:0000313" key="18">
    <source>
        <dbReference type="EMBL" id="MBC8556615.1"/>
    </source>
</evidence>
<dbReference type="Pfam" id="PF00004">
    <property type="entry name" value="AAA"/>
    <property type="match status" value="1"/>
</dbReference>
<comment type="subunit">
    <text evidence="14">Homohexamer.</text>
</comment>
<keyword evidence="3 14" id="KW-1003">Cell membrane</keyword>
<dbReference type="Gene3D" id="3.40.50.1000">
    <property type="entry name" value="HAD superfamily/HAD-like"/>
    <property type="match status" value="1"/>
</dbReference>
<keyword evidence="7 14" id="KW-0547">Nucleotide-binding</keyword>
<dbReference type="PROSITE" id="PS01229">
    <property type="entry name" value="COF_2"/>
    <property type="match status" value="1"/>
</dbReference>
<sequence>MDNNNRKDEQNKKNNRNGIILCLVVAIGVFLVFSFMQRQVKSATNKEITYDRFLEMLEDGQVKSVVLTSNEIKITPVTQQNTIYKMTYYTGLINMDTGLVERLQKAGVTFSKDTSDGSSGIGYMLLTSLLPFLLLWGGLFFIFRTMSKGTGGMMGVGKSTAKMYVQKETGVTFKDVAGQEEAMDSLNELVDFLHNPKKYTDIGAKLPKGALLVGPPGTGKTLLAKAVAGEAGVPFFSLSGSDFVEMFVGVGASRVRDLFKQAQQMAPCIIFIDEIDAIGKSRDSRYGGGNDEREQTLNQLLSEMDGFDSSKGLVILGATNRPEVLDKALLRPGRFDRRVIVEKPDLKGRVDILKVHAKDVLMDESVDFDAIALATSGAVGADLANMINEAAIMAVRSGRKAVNQRDLYEAVEVVIAGKEKKDRILGKEEKRIVAYHEVGHALVTALQKNAEPVQKITIVPRTMGSLGYVMQVPEEEKYLMSKEELLTRIVTLFGGRATEELVFHSVTTGASNDIEKATSLARSMVTQYGMSEKFGLIGLESVENKYLDGRTVMNCGDATEAEVDQEVMKILKSCYEKAKELLSGNMDCLDKLAEYLIEHETITGKEFMKIFRKVKGIEEPEGDRYDMLVVDVDGTLVNSKKEISEHTKAVLMEAQQRGKTVAIATGRSIAGVRHVAKNIGLPEYGGYVVASNGTTVVNCHNGKCIYNQEIPSDMYEPVFEAAKMADVGILVFHDDAKELISGNGINEYVVADAKACDVAIREADHFIKELTFPINKFLLAGDPDRMKEVERIMKEKFADRLNIFRSDPYYLEVLPKFVDKGVAVEKLMKHLDIKKAKVICVGDSYNDLPMLRCAGLGVAMGNAQEEVREASDYVTASNDEDGVAKLVEKFMTPISEEEQGKSEETVAVEKTDSVGTDDLTEI</sequence>
<dbReference type="InterPro" id="IPR027417">
    <property type="entry name" value="P-loop_NTPase"/>
</dbReference>
<evidence type="ECO:0000256" key="12">
    <source>
        <dbReference type="ARBA" id="ARBA00023049"/>
    </source>
</evidence>
<feature type="binding site" evidence="14">
    <location>
        <position position="513"/>
    </location>
    <ligand>
        <name>Zn(2+)</name>
        <dbReference type="ChEBI" id="CHEBI:29105"/>
        <note>catalytic</note>
    </ligand>
</feature>
<keyword evidence="11 14" id="KW-1133">Transmembrane helix</keyword>
<comment type="similarity">
    <text evidence="14">In the central section; belongs to the AAA ATPase family.</text>
</comment>
<evidence type="ECO:0000256" key="6">
    <source>
        <dbReference type="ARBA" id="ARBA00022723"/>
    </source>
</evidence>
<dbReference type="NCBIfam" id="TIGR01241">
    <property type="entry name" value="FtsH_fam"/>
    <property type="match status" value="1"/>
</dbReference>
<dbReference type="EC" id="3.4.24.-" evidence="14"/>
<dbReference type="CDD" id="cd07516">
    <property type="entry name" value="HAD_Pase"/>
    <property type="match status" value="1"/>
</dbReference>
<dbReference type="PANTHER" id="PTHR23076:SF97">
    <property type="entry name" value="ATP-DEPENDENT ZINC METALLOPROTEASE YME1L1"/>
    <property type="match status" value="1"/>
</dbReference>
<feature type="compositionally biased region" description="Basic and acidic residues" evidence="16">
    <location>
        <begin position="898"/>
        <end position="912"/>
    </location>
</feature>
<keyword evidence="6 14" id="KW-0479">Metal-binding</keyword>
<dbReference type="Pfam" id="PF06480">
    <property type="entry name" value="FtsH_ext"/>
    <property type="match status" value="1"/>
</dbReference>
<dbReference type="SUPFAM" id="SSF140990">
    <property type="entry name" value="FtsH protease domain-like"/>
    <property type="match status" value="1"/>
</dbReference>
<comment type="similarity">
    <text evidence="15">Belongs to the AAA ATPase family.</text>
</comment>
<dbReference type="InterPro" id="IPR011546">
    <property type="entry name" value="Pept_M41_FtsH_extracell"/>
</dbReference>
<feature type="binding site" evidence="14">
    <location>
        <begin position="214"/>
        <end position="221"/>
    </location>
    <ligand>
        <name>ATP</name>
        <dbReference type="ChEBI" id="CHEBI:30616"/>
    </ligand>
</feature>
<proteinExistence type="inferred from homology"/>
<feature type="binding site" evidence="14">
    <location>
        <position position="440"/>
    </location>
    <ligand>
        <name>Zn(2+)</name>
        <dbReference type="ChEBI" id="CHEBI:29105"/>
        <note>catalytic</note>
    </ligand>
</feature>
<dbReference type="Gene3D" id="3.30.1240.10">
    <property type="match status" value="1"/>
</dbReference>
<evidence type="ECO:0000256" key="15">
    <source>
        <dbReference type="RuleBase" id="RU003651"/>
    </source>
</evidence>
<gene>
    <name evidence="14" type="primary">ftsH</name>
    <name evidence="18" type="ORF">H8700_02670</name>
</gene>
<dbReference type="PRINTS" id="PR00119">
    <property type="entry name" value="CATATPASE"/>
</dbReference>
<dbReference type="PANTHER" id="PTHR23076">
    <property type="entry name" value="METALLOPROTEASE M41 FTSH"/>
    <property type="match status" value="1"/>
</dbReference>
<dbReference type="RefSeq" id="WP_249302877.1">
    <property type="nucleotide sequence ID" value="NZ_JACRSW010000009.1"/>
</dbReference>
<dbReference type="InterPro" id="IPR036412">
    <property type="entry name" value="HAD-like_sf"/>
</dbReference>
<feature type="domain" description="AAA+ ATPase" evidence="17">
    <location>
        <begin position="206"/>
        <end position="345"/>
    </location>
</feature>
<dbReference type="InterPro" id="IPR003593">
    <property type="entry name" value="AAA+_ATPase"/>
</dbReference>
<dbReference type="InterPro" id="IPR006379">
    <property type="entry name" value="HAD-SF_hydro_IIB"/>
</dbReference>
<evidence type="ECO:0000256" key="10">
    <source>
        <dbReference type="ARBA" id="ARBA00022840"/>
    </source>
</evidence>
<evidence type="ECO:0000256" key="7">
    <source>
        <dbReference type="ARBA" id="ARBA00022741"/>
    </source>
</evidence>
<evidence type="ECO:0000259" key="17">
    <source>
        <dbReference type="SMART" id="SM00382"/>
    </source>
</evidence>
<evidence type="ECO:0000256" key="1">
    <source>
        <dbReference type="ARBA" id="ARBA00004370"/>
    </source>
</evidence>
<dbReference type="Gene3D" id="3.30.720.210">
    <property type="match status" value="1"/>
</dbReference>
<protein>
    <recommendedName>
        <fullName evidence="14">ATP-dependent zinc metalloprotease FtsH</fullName>
        <ecNumber evidence="14">3.4.24.-</ecNumber>
    </recommendedName>
</protein>
<comment type="cofactor">
    <cofactor evidence="14">
        <name>Zn(2+)</name>
        <dbReference type="ChEBI" id="CHEBI:29105"/>
    </cofactor>
    <text evidence="14">Binds 1 zinc ion per subunit.</text>
</comment>
<evidence type="ECO:0000313" key="19">
    <source>
        <dbReference type="Proteomes" id="UP000637513"/>
    </source>
</evidence>
<feature type="binding site" evidence="14">
    <location>
        <position position="436"/>
    </location>
    <ligand>
        <name>Zn(2+)</name>
        <dbReference type="ChEBI" id="CHEBI:29105"/>
        <note>catalytic</note>
    </ligand>
</feature>
<evidence type="ECO:0000256" key="5">
    <source>
        <dbReference type="ARBA" id="ARBA00022692"/>
    </source>
</evidence>
<keyword evidence="5 14" id="KW-0812">Transmembrane</keyword>
<keyword evidence="9 14" id="KW-0862">Zinc</keyword>
<evidence type="ECO:0000256" key="4">
    <source>
        <dbReference type="ARBA" id="ARBA00022670"/>
    </source>
</evidence>
<feature type="region of interest" description="Disordered" evidence="16">
    <location>
        <begin position="894"/>
        <end position="922"/>
    </location>
</feature>
<dbReference type="InterPro" id="IPR000642">
    <property type="entry name" value="Peptidase_M41"/>
</dbReference>
<dbReference type="InterPro" id="IPR023214">
    <property type="entry name" value="HAD_sf"/>
</dbReference>
<evidence type="ECO:0000256" key="13">
    <source>
        <dbReference type="ARBA" id="ARBA00023136"/>
    </source>
</evidence>
<evidence type="ECO:0000256" key="8">
    <source>
        <dbReference type="ARBA" id="ARBA00022801"/>
    </source>
</evidence>
<dbReference type="InterPro" id="IPR037219">
    <property type="entry name" value="Peptidase_M41-like"/>
</dbReference>
<evidence type="ECO:0000256" key="14">
    <source>
        <dbReference type="HAMAP-Rule" id="MF_01458"/>
    </source>
</evidence>
<keyword evidence="10 14" id="KW-0067">ATP-binding</keyword>
<name>A0ABR7MS35_9FIRM</name>
<evidence type="ECO:0000256" key="3">
    <source>
        <dbReference type="ARBA" id="ARBA00022475"/>
    </source>
</evidence>
<dbReference type="InterPro" id="IPR005936">
    <property type="entry name" value="FtsH"/>
</dbReference>
<keyword evidence="4 14" id="KW-0645">Protease</keyword>
<dbReference type="Gene3D" id="1.10.8.60">
    <property type="match status" value="1"/>
</dbReference>
<dbReference type="EMBL" id="JACRSW010000009">
    <property type="protein sequence ID" value="MBC8556615.1"/>
    <property type="molecule type" value="Genomic_DNA"/>
</dbReference>
<dbReference type="Proteomes" id="UP000637513">
    <property type="component" value="Unassembled WGS sequence"/>
</dbReference>
<dbReference type="SFLD" id="SFLDG01144">
    <property type="entry name" value="C2.B.4:_PGP_Like"/>
    <property type="match status" value="1"/>
</dbReference>
<accession>A0ABR7MS35</accession>
<organism evidence="18 19">
    <name type="scientific">Jutongia hominis</name>
    <dbReference type="NCBI Taxonomy" id="2763664"/>
    <lineage>
        <taxon>Bacteria</taxon>
        <taxon>Bacillati</taxon>
        <taxon>Bacillota</taxon>
        <taxon>Clostridia</taxon>
        <taxon>Lachnospirales</taxon>
        <taxon>Lachnospiraceae</taxon>
        <taxon>Jutongia</taxon>
    </lineage>
</organism>
<dbReference type="Pfam" id="PF08282">
    <property type="entry name" value="Hydrolase_3"/>
    <property type="match status" value="1"/>
</dbReference>
<comment type="similarity">
    <text evidence="2 14">In the C-terminal section; belongs to the peptidase M41 family.</text>
</comment>
<reference evidence="18 19" key="1">
    <citation type="submission" date="2020-08" db="EMBL/GenBank/DDBJ databases">
        <title>Genome public.</title>
        <authorList>
            <person name="Liu C."/>
            <person name="Sun Q."/>
        </authorList>
    </citation>
    <scope>NUCLEOTIDE SEQUENCE [LARGE SCALE GENOMIC DNA]</scope>
    <source>
        <strain evidence="18 19">BX3</strain>
    </source>
</reference>
<dbReference type="Pfam" id="PF01434">
    <property type="entry name" value="Peptidase_M41"/>
    <property type="match status" value="1"/>
</dbReference>
<dbReference type="NCBIfam" id="TIGR00099">
    <property type="entry name" value="Cof-subfamily"/>
    <property type="match status" value="1"/>
</dbReference>
<dbReference type="Pfam" id="PF17862">
    <property type="entry name" value="AAA_lid_3"/>
    <property type="match status" value="1"/>
</dbReference>
<comment type="subcellular location">
    <subcellularLocation>
        <location evidence="14">Cell membrane</location>
        <topology evidence="14">Multi-pass membrane protein</topology>
        <orientation evidence="14">Cytoplasmic side</orientation>
    </subcellularLocation>
    <subcellularLocation>
        <location evidence="1">Membrane</location>
    </subcellularLocation>
</comment>
<evidence type="ECO:0000256" key="9">
    <source>
        <dbReference type="ARBA" id="ARBA00022833"/>
    </source>
</evidence>
<evidence type="ECO:0000256" key="2">
    <source>
        <dbReference type="ARBA" id="ARBA00010044"/>
    </source>
</evidence>
<dbReference type="SUPFAM" id="SSF52540">
    <property type="entry name" value="P-loop containing nucleoside triphosphate hydrolases"/>
    <property type="match status" value="1"/>
</dbReference>
<dbReference type="SFLD" id="SFLDG01140">
    <property type="entry name" value="C2.B:_Phosphomannomutase_and_P"/>
    <property type="match status" value="1"/>
</dbReference>
<dbReference type="InterPro" id="IPR003959">
    <property type="entry name" value="ATPase_AAA_core"/>
</dbReference>
<keyword evidence="19" id="KW-1185">Reference proteome</keyword>
<dbReference type="Gene3D" id="1.20.58.760">
    <property type="entry name" value="Peptidase M41"/>
    <property type="match status" value="1"/>
</dbReference>
<dbReference type="CDD" id="cd19501">
    <property type="entry name" value="RecA-like_FtsH"/>
    <property type="match status" value="1"/>
</dbReference>
<dbReference type="InterPro" id="IPR003960">
    <property type="entry name" value="ATPase_AAA_CS"/>
</dbReference>
<dbReference type="HAMAP" id="MF_01458">
    <property type="entry name" value="FtsH"/>
    <property type="match status" value="1"/>
</dbReference>
<keyword evidence="12 14" id="KW-0482">Metalloprotease</keyword>
<dbReference type="Gene3D" id="3.40.50.300">
    <property type="entry name" value="P-loop containing nucleotide triphosphate hydrolases"/>
    <property type="match status" value="1"/>
</dbReference>
<keyword evidence="8 14" id="KW-0378">Hydrolase</keyword>
<comment type="function">
    <text evidence="14">Acts as a processive, ATP-dependent zinc metallopeptidase for both cytoplasmic and membrane proteins. Plays a role in the quality control of integral membrane proteins.</text>
</comment>
<dbReference type="InterPro" id="IPR041569">
    <property type="entry name" value="AAA_lid_3"/>
</dbReference>
<dbReference type="InterPro" id="IPR000150">
    <property type="entry name" value="Cof"/>
</dbReference>
<feature type="active site" evidence="14">
    <location>
        <position position="437"/>
    </location>
</feature>
<dbReference type="PROSITE" id="PS00674">
    <property type="entry name" value="AAA"/>
    <property type="match status" value="1"/>
</dbReference>
<feature type="transmembrane region" description="Helical" evidence="14">
    <location>
        <begin position="18"/>
        <end position="36"/>
    </location>
</feature>
<dbReference type="NCBIfam" id="TIGR01484">
    <property type="entry name" value="HAD-SF-IIB"/>
    <property type="match status" value="1"/>
</dbReference>
<dbReference type="SFLD" id="SFLDS00003">
    <property type="entry name" value="Haloacid_Dehalogenase"/>
    <property type="match status" value="1"/>
</dbReference>
<comment type="caution">
    <text evidence="18">The sequence shown here is derived from an EMBL/GenBank/DDBJ whole genome shotgun (WGS) entry which is preliminary data.</text>
</comment>